<keyword evidence="3" id="KW-0862">Zinc</keyword>
<organism evidence="6 7">
    <name type="scientific">Panicum virgatum</name>
    <name type="common">Blackwell switchgrass</name>
    <dbReference type="NCBI Taxonomy" id="38727"/>
    <lineage>
        <taxon>Eukaryota</taxon>
        <taxon>Viridiplantae</taxon>
        <taxon>Streptophyta</taxon>
        <taxon>Embryophyta</taxon>
        <taxon>Tracheophyta</taxon>
        <taxon>Spermatophyta</taxon>
        <taxon>Magnoliopsida</taxon>
        <taxon>Liliopsida</taxon>
        <taxon>Poales</taxon>
        <taxon>Poaceae</taxon>
        <taxon>PACMAD clade</taxon>
        <taxon>Panicoideae</taxon>
        <taxon>Panicodae</taxon>
        <taxon>Paniceae</taxon>
        <taxon>Panicinae</taxon>
        <taxon>Panicum</taxon>
        <taxon>Panicum sect. Hiantes</taxon>
    </lineage>
</organism>
<feature type="non-terminal residue" evidence="6">
    <location>
        <position position="284"/>
    </location>
</feature>
<gene>
    <name evidence="6" type="ORF">PVAP13_5KG120500</name>
</gene>
<dbReference type="InterPro" id="IPR049548">
    <property type="entry name" value="Sina-like_RING"/>
</dbReference>
<dbReference type="InterPro" id="IPR044286">
    <property type="entry name" value="SINL_plant"/>
</dbReference>
<evidence type="ECO:0000256" key="1">
    <source>
        <dbReference type="ARBA" id="ARBA00022723"/>
    </source>
</evidence>
<sequence length="284" mass="30552">MEGDGITGKRREGAREEGGSSAAKRLKCSIEPEALSCDACARPLWPPIFLCSDGHFLCSSCRDELPEGKCCECSGALARSHGMERAVQSVLVDCGPGCPEEAADYVHGVRHRLICPFAPCECPEPGCGFAEKTPTTFLSGFVKWPSTTFRYWVPFDLRVVEPGSHVLHCKDDGQLLLVSVQPAAETHGYAVSLVRVQHINIAGCSVSFSCSPRHRSTAAIANLWPLWCAGWPPEQHVCFVPKASDGPDAAAGIVLTINITTVDDADGDDDPDDSSYVQSDEDDD</sequence>
<dbReference type="AlphaFoldDB" id="A0A8T0SH87"/>
<keyword evidence="1" id="KW-0479">Metal-binding</keyword>
<name>A0A8T0SH87_PANVG</name>
<dbReference type="GO" id="GO:0008270">
    <property type="term" value="F:zinc ion binding"/>
    <property type="evidence" value="ECO:0007669"/>
    <property type="project" value="UniProtKB-KW"/>
</dbReference>
<evidence type="ECO:0000256" key="4">
    <source>
        <dbReference type="SAM" id="MobiDB-lite"/>
    </source>
</evidence>
<dbReference type="EMBL" id="CM029045">
    <property type="protein sequence ID" value="KAG2595966.1"/>
    <property type="molecule type" value="Genomic_DNA"/>
</dbReference>
<comment type="caution">
    <text evidence="6">The sequence shown here is derived from an EMBL/GenBank/DDBJ whole genome shotgun (WGS) entry which is preliminary data.</text>
</comment>
<keyword evidence="2" id="KW-0863">Zinc-finger</keyword>
<evidence type="ECO:0000313" key="6">
    <source>
        <dbReference type="EMBL" id="KAG2595966.1"/>
    </source>
</evidence>
<dbReference type="PANTHER" id="PTHR46632">
    <property type="entry name" value="E3 UBIQUITIN-PROTEIN LIGASE SINA-LIKE 4"/>
    <property type="match status" value="1"/>
</dbReference>
<evidence type="ECO:0000256" key="2">
    <source>
        <dbReference type="ARBA" id="ARBA00022771"/>
    </source>
</evidence>
<feature type="compositionally biased region" description="Acidic residues" evidence="4">
    <location>
        <begin position="263"/>
        <end position="284"/>
    </location>
</feature>
<evidence type="ECO:0000313" key="7">
    <source>
        <dbReference type="Proteomes" id="UP000823388"/>
    </source>
</evidence>
<feature type="domain" description="E3 ubiquitin-protein ligase Sina-like RING finger" evidence="5">
    <location>
        <begin position="37"/>
        <end position="73"/>
    </location>
</feature>
<dbReference type="Pfam" id="PF21362">
    <property type="entry name" value="Sina_RING"/>
    <property type="match status" value="1"/>
</dbReference>
<dbReference type="Proteomes" id="UP000823388">
    <property type="component" value="Chromosome 5K"/>
</dbReference>
<protein>
    <recommendedName>
        <fullName evidence="5">E3 ubiquitin-protein ligase Sina-like RING finger domain-containing protein</fullName>
    </recommendedName>
</protein>
<dbReference type="SUPFAM" id="SSF49599">
    <property type="entry name" value="TRAF domain-like"/>
    <property type="match status" value="1"/>
</dbReference>
<dbReference type="PANTHER" id="PTHR46632:SF16">
    <property type="entry name" value="E3 UBIQUITIN-PROTEIN LIGASE SINA-LIKE 10"/>
    <property type="match status" value="1"/>
</dbReference>
<keyword evidence="7" id="KW-1185">Reference proteome</keyword>
<feature type="region of interest" description="Disordered" evidence="4">
    <location>
        <begin position="262"/>
        <end position="284"/>
    </location>
</feature>
<accession>A0A8T0SH87</accession>
<reference evidence="6" key="1">
    <citation type="submission" date="2020-05" db="EMBL/GenBank/DDBJ databases">
        <title>WGS assembly of Panicum virgatum.</title>
        <authorList>
            <person name="Lovell J.T."/>
            <person name="Jenkins J."/>
            <person name="Shu S."/>
            <person name="Juenger T.E."/>
            <person name="Schmutz J."/>
        </authorList>
    </citation>
    <scope>NUCLEOTIDE SEQUENCE</scope>
    <source>
        <strain evidence="6">AP13</strain>
    </source>
</reference>
<evidence type="ECO:0000259" key="5">
    <source>
        <dbReference type="Pfam" id="PF21362"/>
    </source>
</evidence>
<evidence type="ECO:0000256" key="3">
    <source>
        <dbReference type="ARBA" id="ARBA00022833"/>
    </source>
</evidence>
<proteinExistence type="predicted"/>